<proteinExistence type="predicted"/>
<keyword evidence="2" id="KW-1185">Reference proteome</keyword>
<evidence type="ECO:0000313" key="1">
    <source>
        <dbReference type="EMBL" id="ARB06157.1"/>
    </source>
</evidence>
<dbReference type="Proteomes" id="UP000224401">
    <property type="component" value="Segment"/>
</dbReference>
<dbReference type="OrthoDB" id="8320at10239"/>
<reference evidence="1 2" key="1">
    <citation type="submission" date="2017-02" db="EMBL/GenBank/DDBJ databases">
        <title>A novel roseosiphophage isolated from the oligotrophic South China Sea.</title>
        <authorList>
            <person name="Yang Y."/>
            <person name="Cai L."/>
            <person name="Zhang R."/>
        </authorList>
    </citation>
    <scope>NUCLEOTIDE SEQUENCE [LARGE SCALE GENOMIC DNA]</scope>
</reference>
<protein>
    <submittedName>
        <fullName evidence="1">Transcription elongation protein</fullName>
    </submittedName>
</protein>
<name>A0A1V0DYF5_9CAUD</name>
<gene>
    <name evidence="1" type="ORF">vBDshSR5C_103</name>
</gene>
<dbReference type="EMBL" id="KY606587">
    <property type="protein sequence ID" value="ARB06157.1"/>
    <property type="molecule type" value="Genomic_DNA"/>
</dbReference>
<evidence type="ECO:0000313" key="2">
    <source>
        <dbReference type="Proteomes" id="UP000224401"/>
    </source>
</evidence>
<sequence>MARKFKTREEWLDAFTREARPIFRKAGFPIPRKVRAAVGFTSRGAKGSRIGECWDHRASEDGYFEIFIDPKIGDPSRIADIHTHELIHAAVGLECGHKGDFVKCMKAVGLVGKPTATTAGVDWHKWADPIIKKLGKLPHAALKAGGNGDKKQSTRMKKCICDTCGFTFRTTAKWMEAAPEMRCPDIFCEGVINFE</sequence>
<accession>A0A1V0DYF5</accession>
<organism evidence="1 2">
    <name type="scientific">Dinoroseobacter phage vB_DshS-R5C</name>
    <dbReference type="NCBI Taxonomy" id="1965368"/>
    <lineage>
        <taxon>Viruses</taxon>
        <taxon>Duplodnaviria</taxon>
        <taxon>Heunggongvirae</taxon>
        <taxon>Uroviricota</taxon>
        <taxon>Caudoviricetes</taxon>
        <taxon>Nanhaivirus</taxon>
        <taxon>Nanhaivirus D5C</taxon>
    </lineage>
</organism>